<proteinExistence type="predicted"/>
<organism evidence="1">
    <name type="scientific">marine sediment metagenome</name>
    <dbReference type="NCBI Taxonomy" id="412755"/>
    <lineage>
        <taxon>unclassified sequences</taxon>
        <taxon>metagenomes</taxon>
        <taxon>ecological metagenomes</taxon>
    </lineage>
</organism>
<sequence length="107" mass="12229">MNLTLKFLPLIFLISISLTTFAQDSIKIIYPENYRFNPGDNSEWSNLGFDDSDWKEYNLGEIPYDQWRGFGWVRISVRTDSSLIATPLGMKLYLVGAVEIFVDGIAV</sequence>
<accession>X1AI29</accession>
<reference evidence="1" key="1">
    <citation type="journal article" date="2014" name="Front. Microbiol.">
        <title>High frequency of phylogenetically diverse reductive dehalogenase-homologous genes in deep subseafloor sedimentary metagenomes.</title>
        <authorList>
            <person name="Kawai M."/>
            <person name="Futagami T."/>
            <person name="Toyoda A."/>
            <person name="Takaki Y."/>
            <person name="Nishi S."/>
            <person name="Hori S."/>
            <person name="Arai W."/>
            <person name="Tsubouchi T."/>
            <person name="Morono Y."/>
            <person name="Uchiyama I."/>
            <person name="Ito T."/>
            <person name="Fujiyama A."/>
            <person name="Inagaki F."/>
            <person name="Takami H."/>
        </authorList>
    </citation>
    <scope>NUCLEOTIDE SEQUENCE</scope>
    <source>
        <strain evidence="1">Expedition CK06-06</strain>
    </source>
</reference>
<evidence type="ECO:0008006" key="2">
    <source>
        <dbReference type="Google" id="ProtNLM"/>
    </source>
</evidence>
<dbReference type="AlphaFoldDB" id="X1AI29"/>
<comment type="caution">
    <text evidence="1">The sequence shown here is derived from an EMBL/GenBank/DDBJ whole genome shotgun (WGS) entry which is preliminary data.</text>
</comment>
<evidence type="ECO:0000313" key="1">
    <source>
        <dbReference type="EMBL" id="GAG59666.1"/>
    </source>
</evidence>
<gene>
    <name evidence="1" type="ORF">S01H4_19884</name>
</gene>
<feature type="non-terminal residue" evidence="1">
    <location>
        <position position="107"/>
    </location>
</feature>
<dbReference type="EMBL" id="BART01008899">
    <property type="protein sequence ID" value="GAG59666.1"/>
    <property type="molecule type" value="Genomic_DNA"/>
</dbReference>
<name>X1AI29_9ZZZZ</name>
<protein>
    <recommendedName>
        <fullName evidence="2">Glycosyl hydrolases family 2 sugar binding domain-containing protein</fullName>
    </recommendedName>
</protein>